<dbReference type="GO" id="GO:0005634">
    <property type="term" value="C:nucleus"/>
    <property type="evidence" value="ECO:0007669"/>
    <property type="project" value="TreeGrafter"/>
</dbReference>
<evidence type="ECO:0000256" key="3">
    <source>
        <dbReference type="ARBA" id="ARBA00022771"/>
    </source>
</evidence>
<comment type="caution">
    <text evidence="8">The sequence shown here is derived from an EMBL/GenBank/DDBJ whole genome shotgun (WGS) entry which is preliminary data.</text>
</comment>
<dbReference type="PROSITE" id="PS50114">
    <property type="entry name" value="GATA_ZN_FINGER_2"/>
    <property type="match status" value="1"/>
</dbReference>
<keyword evidence="9" id="KW-1185">Reference proteome</keyword>
<sequence>MAIHESYKRENQGFLDFNLDDLEVEEKEFKPMEDFNDFGSFPAIFNGFSESQLCIPDDPLDDLEWFPNFTNEPISLSGIPTSPETESVLFGGFPKTPERETEENSKKKGFEGYLRQVIHSKKPRSKRVGGRGWASVKSSLSDSSLSPENWPEVKVVMLGRRCSHCQVEKTPQWRAGPMGPKTLCNACGVRYKSGRLVPEYRPAASPSFNEDMHSNSHRKIMKMREFRR</sequence>
<accession>A0A9Q0QNW4</accession>
<dbReference type="Proteomes" id="UP001141806">
    <property type="component" value="Unassembled WGS sequence"/>
</dbReference>
<dbReference type="PANTHER" id="PTHR45658:SF46">
    <property type="entry name" value="GATA TRANSCRIPTION FACTOR 4"/>
    <property type="match status" value="1"/>
</dbReference>
<keyword evidence="5" id="KW-0010">Activator</keyword>
<dbReference type="SMART" id="SM00401">
    <property type="entry name" value="ZnF_GATA"/>
    <property type="match status" value="1"/>
</dbReference>
<keyword evidence="2" id="KW-0479">Metal-binding</keyword>
<dbReference type="OrthoDB" id="2162994at2759"/>
<dbReference type="InterPro" id="IPR013088">
    <property type="entry name" value="Znf_NHR/GATA"/>
</dbReference>
<organism evidence="8 9">
    <name type="scientific">Protea cynaroides</name>
    <dbReference type="NCBI Taxonomy" id="273540"/>
    <lineage>
        <taxon>Eukaryota</taxon>
        <taxon>Viridiplantae</taxon>
        <taxon>Streptophyta</taxon>
        <taxon>Embryophyta</taxon>
        <taxon>Tracheophyta</taxon>
        <taxon>Spermatophyta</taxon>
        <taxon>Magnoliopsida</taxon>
        <taxon>Proteales</taxon>
        <taxon>Proteaceae</taxon>
        <taxon>Protea</taxon>
    </lineage>
</organism>
<dbReference type="GO" id="GO:0030154">
    <property type="term" value="P:cell differentiation"/>
    <property type="evidence" value="ECO:0007669"/>
    <property type="project" value="TreeGrafter"/>
</dbReference>
<dbReference type="SUPFAM" id="SSF57716">
    <property type="entry name" value="Glucocorticoid receptor-like (DNA-binding domain)"/>
    <property type="match status" value="1"/>
</dbReference>
<dbReference type="GO" id="GO:0043565">
    <property type="term" value="F:sequence-specific DNA binding"/>
    <property type="evidence" value="ECO:0007669"/>
    <property type="project" value="InterPro"/>
</dbReference>
<gene>
    <name evidence="8" type="ORF">NE237_018312</name>
</gene>
<dbReference type="GO" id="GO:0006355">
    <property type="term" value="P:regulation of DNA-templated transcription"/>
    <property type="evidence" value="ECO:0007669"/>
    <property type="project" value="InterPro"/>
</dbReference>
<evidence type="ECO:0000256" key="4">
    <source>
        <dbReference type="ARBA" id="ARBA00022833"/>
    </source>
</evidence>
<dbReference type="CDD" id="cd00202">
    <property type="entry name" value="ZnF_GATA"/>
    <property type="match status" value="1"/>
</dbReference>
<reference evidence="8" key="1">
    <citation type="journal article" date="2023" name="Plant J.">
        <title>The genome of the king protea, Protea cynaroides.</title>
        <authorList>
            <person name="Chang J."/>
            <person name="Duong T.A."/>
            <person name="Schoeman C."/>
            <person name="Ma X."/>
            <person name="Roodt D."/>
            <person name="Barker N."/>
            <person name="Li Z."/>
            <person name="Van de Peer Y."/>
            <person name="Mizrachi E."/>
        </authorList>
    </citation>
    <scope>NUCLEOTIDE SEQUENCE</scope>
    <source>
        <tissue evidence="8">Young leaves</tissue>
    </source>
</reference>
<dbReference type="GO" id="GO:0008270">
    <property type="term" value="F:zinc ion binding"/>
    <property type="evidence" value="ECO:0007669"/>
    <property type="project" value="UniProtKB-KW"/>
</dbReference>
<keyword evidence="4" id="KW-0862">Zinc</keyword>
<keyword evidence="3 6" id="KW-0863">Zinc-finger</keyword>
<dbReference type="Pfam" id="PF00320">
    <property type="entry name" value="GATA"/>
    <property type="match status" value="1"/>
</dbReference>
<dbReference type="PANTHER" id="PTHR45658">
    <property type="entry name" value="GATA TRANSCRIPTION FACTOR"/>
    <property type="match status" value="1"/>
</dbReference>
<dbReference type="AlphaFoldDB" id="A0A9Q0QNW4"/>
<protein>
    <recommendedName>
        <fullName evidence="7">GATA-type domain-containing protein</fullName>
    </recommendedName>
</protein>
<dbReference type="EMBL" id="JAMYWD010000007">
    <property type="protein sequence ID" value="KAJ4966463.1"/>
    <property type="molecule type" value="Genomic_DNA"/>
</dbReference>
<evidence type="ECO:0000256" key="6">
    <source>
        <dbReference type="PROSITE-ProRule" id="PRU00094"/>
    </source>
</evidence>
<evidence type="ECO:0000313" key="8">
    <source>
        <dbReference type="EMBL" id="KAJ4966463.1"/>
    </source>
</evidence>
<name>A0A9Q0QNW4_9MAGN</name>
<evidence type="ECO:0000256" key="5">
    <source>
        <dbReference type="ARBA" id="ARBA00023159"/>
    </source>
</evidence>
<proteinExistence type="inferred from homology"/>
<dbReference type="InterPro" id="IPR000679">
    <property type="entry name" value="Znf_GATA"/>
</dbReference>
<evidence type="ECO:0000256" key="1">
    <source>
        <dbReference type="ARBA" id="ARBA00005694"/>
    </source>
</evidence>
<dbReference type="PROSITE" id="PS00344">
    <property type="entry name" value="GATA_ZN_FINGER_1"/>
    <property type="match status" value="1"/>
</dbReference>
<feature type="domain" description="GATA-type" evidence="7">
    <location>
        <begin position="156"/>
        <end position="192"/>
    </location>
</feature>
<dbReference type="Gene3D" id="3.30.50.10">
    <property type="entry name" value="Erythroid Transcription Factor GATA-1, subunit A"/>
    <property type="match status" value="1"/>
</dbReference>
<comment type="similarity">
    <text evidence="1">Belongs to the type IV zinc-finger family. Class A subfamily.</text>
</comment>
<evidence type="ECO:0000259" key="7">
    <source>
        <dbReference type="PROSITE" id="PS50114"/>
    </source>
</evidence>
<evidence type="ECO:0000256" key="2">
    <source>
        <dbReference type="ARBA" id="ARBA00022723"/>
    </source>
</evidence>
<dbReference type="FunFam" id="3.30.50.10:FF:000018">
    <property type="entry name" value="GATA transcription factor"/>
    <property type="match status" value="1"/>
</dbReference>
<evidence type="ECO:0000313" key="9">
    <source>
        <dbReference type="Proteomes" id="UP001141806"/>
    </source>
</evidence>
<dbReference type="InterPro" id="IPR051140">
    <property type="entry name" value="GATA_TF"/>
</dbReference>